<accession>W4QCF5</accession>
<protein>
    <submittedName>
        <fullName evidence="1">Uncharacterized protein</fullName>
    </submittedName>
</protein>
<name>W4QCF5_9BACI</name>
<dbReference type="AlphaFoldDB" id="W4QCF5"/>
<dbReference type="EMBL" id="BAUU01000006">
    <property type="protein sequence ID" value="GAE29637.1"/>
    <property type="molecule type" value="Genomic_DNA"/>
</dbReference>
<sequence length="109" mass="12708">MYYDEIPDDVKKEMTKTPQDMQRGLFEGMSHGYEKAIIDLELLSESTQSDKIADLEAMTIKYKKMAEMLKGKFNEDEMDFRSGYIQGEMSSYHIVVDEIRSTFNLEETV</sequence>
<evidence type="ECO:0000313" key="2">
    <source>
        <dbReference type="Proteomes" id="UP000018895"/>
    </source>
</evidence>
<organism evidence="1 2">
    <name type="scientific">Halalkalibacter hemicellulosilyticusJCM 9152</name>
    <dbReference type="NCBI Taxonomy" id="1236971"/>
    <lineage>
        <taxon>Bacteria</taxon>
        <taxon>Bacillati</taxon>
        <taxon>Bacillota</taxon>
        <taxon>Bacilli</taxon>
        <taxon>Bacillales</taxon>
        <taxon>Bacillaceae</taxon>
        <taxon>Halalkalibacter</taxon>
    </lineage>
</organism>
<dbReference type="Proteomes" id="UP000018895">
    <property type="component" value="Unassembled WGS sequence"/>
</dbReference>
<comment type="caution">
    <text evidence="1">The sequence shown here is derived from an EMBL/GenBank/DDBJ whole genome shotgun (WGS) entry which is preliminary data.</text>
</comment>
<reference evidence="1" key="1">
    <citation type="journal article" date="2014" name="Genome Announc.">
        <title>Draft Genome Sequences of Three Alkaliphilic Bacillus Strains, Bacillus wakoensis JCM 9140T, Bacillus akibai JCM 9157T, and Bacillus hemicellulosilyticus JCM 9152T.</title>
        <authorList>
            <person name="Yuki M."/>
            <person name="Oshima K."/>
            <person name="Suda W."/>
            <person name="Oshida Y."/>
            <person name="Kitamura K."/>
            <person name="Iida T."/>
            <person name="Hattori M."/>
            <person name="Ohkuma M."/>
        </authorList>
    </citation>
    <scope>NUCLEOTIDE SEQUENCE [LARGE SCALE GENOMIC DNA]</scope>
    <source>
        <strain evidence="1">JCM 9152</strain>
    </source>
</reference>
<gene>
    <name evidence="1" type="ORF">JCM9152_1006</name>
</gene>
<keyword evidence="2" id="KW-1185">Reference proteome</keyword>
<proteinExistence type="predicted"/>
<evidence type="ECO:0000313" key="1">
    <source>
        <dbReference type="EMBL" id="GAE29637.1"/>
    </source>
</evidence>